<name>A0A2H5EYY7_9RHOB</name>
<dbReference type="KEGG" id="pzh:CX676_10280"/>
<dbReference type="AlphaFoldDB" id="A0A2H5EYY7"/>
<organism evidence="1 2">
    <name type="scientific">Paracoccus zhejiangensis</name>
    <dbReference type="NCBI Taxonomy" id="1077935"/>
    <lineage>
        <taxon>Bacteria</taxon>
        <taxon>Pseudomonadati</taxon>
        <taxon>Pseudomonadota</taxon>
        <taxon>Alphaproteobacteria</taxon>
        <taxon>Rhodobacterales</taxon>
        <taxon>Paracoccaceae</taxon>
        <taxon>Paracoccus</taxon>
    </lineage>
</organism>
<accession>A0A2H5EYY7</accession>
<evidence type="ECO:0000313" key="2">
    <source>
        <dbReference type="Proteomes" id="UP000234530"/>
    </source>
</evidence>
<proteinExistence type="predicted"/>
<sequence>MLVPALLLVWPMQQAVTPDLQGYRERAETLLLDGGTLPPDYRGELRDMSPADRIEAIIFLRRAGLMTGRPWTIGDLLAPPSGTTAIPEATE</sequence>
<reference evidence="1 2" key="1">
    <citation type="journal article" date="2013" name="Antonie Van Leeuwenhoek">
        <title>Paracoccus zhejiangensis sp. nov., isolated from activated sludge in wastewater-treatment system.</title>
        <authorList>
            <person name="Wu Z.G."/>
            <person name="Zhang D.F."/>
            <person name="Liu Y.L."/>
            <person name="Wang F."/>
            <person name="Jiang X."/>
            <person name="Li C."/>
            <person name="Li S.P."/>
            <person name="Hong Q."/>
            <person name="Li W.J."/>
        </authorList>
    </citation>
    <scope>NUCLEOTIDE SEQUENCE [LARGE SCALE GENOMIC DNA]</scope>
    <source>
        <strain evidence="1 2">J6</strain>
    </source>
</reference>
<dbReference type="RefSeq" id="WP_101752535.1">
    <property type="nucleotide sequence ID" value="NZ_CP025430.1"/>
</dbReference>
<protein>
    <submittedName>
        <fullName evidence="1">Uncharacterized protein</fullName>
    </submittedName>
</protein>
<evidence type="ECO:0000313" key="1">
    <source>
        <dbReference type="EMBL" id="AUH64502.1"/>
    </source>
</evidence>
<dbReference type="Proteomes" id="UP000234530">
    <property type="component" value="Chromosome"/>
</dbReference>
<gene>
    <name evidence="1" type="ORF">CX676_10280</name>
</gene>
<keyword evidence="2" id="KW-1185">Reference proteome</keyword>
<dbReference type="EMBL" id="CP025430">
    <property type="protein sequence ID" value="AUH64502.1"/>
    <property type="molecule type" value="Genomic_DNA"/>
</dbReference>
<dbReference type="OrthoDB" id="7775120at2"/>